<comment type="caution">
    <text evidence="1">The sequence shown here is derived from an EMBL/GenBank/DDBJ whole genome shotgun (WGS) entry which is preliminary data.</text>
</comment>
<feature type="non-terminal residue" evidence="1">
    <location>
        <position position="1"/>
    </location>
</feature>
<protein>
    <submittedName>
        <fullName evidence="1">Uncharacterized protein</fullName>
    </submittedName>
</protein>
<keyword evidence="2" id="KW-1185">Reference proteome</keyword>
<sequence>FGATLIKIGTIQRRLAWPLHKDDTFNLEWMRLRVQNFFCIFLKNGHFKCYL</sequence>
<gene>
    <name evidence="1" type="ORF">C2G38_1979374</name>
</gene>
<accession>A0A397UMK9</accession>
<dbReference type="AlphaFoldDB" id="A0A397UMK9"/>
<organism evidence="1 2">
    <name type="scientific">Gigaspora rosea</name>
    <dbReference type="NCBI Taxonomy" id="44941"/>
    <lineage>
        <taxon>Eukaryota</taxon>
        <taxon>Fungi</taxon>
        <taxon>Fungi incertae sedis</taxon>
        <taxon>Mucoromycota</taxon>
        <taxon>Glomeromycotina</taxon>
        <taxon>Glomeromycetes</taxon>
        <taxon>Diversisporales</taxon>
        <taxon>Gigasporaceae</taxon>
        <taxon>Gigaspora</taxon>
    </lineage>
</organism>
<reference evidence="1 2" key="1">
    <citation type="submission" date="2018-06" db="EMBL/GenBank/DDBJ databases">
        <title>Comparative genomics reveals the genomic features of Rhizophagus irregularis, R. cerebriforme, R. diaphanum and Gigaspora rosea, and their symbiotic lifestyle signature.</title>
        <authorList>
            <person name="Morin E."/>
            <person name="San Clemente H."/>
            <person name="Chen E.C.H."/>
            <person name="De La Providencia I."/>
            <person name="Hainaut M."/>
            <person name="Kuo A."/>
            <person name="Kohler A."/>
            <person name="Murat C."/>
            <person name="Tang N."/>
            <person name="Roy S."/>
            <person name="Loubradou J."/>
            <person name="Henrissat B."/>
            <person name="Grigoriev I.V."/>
            <person name="Corradi N."/>
            <person name="Roux C."/>
            <person name="Martin F.M."/>
        </authorList>
    </citation>
    <scope>NUCLEOTIDE SEQUENCE [LARGE SCALE GENOMIC DNA]</scope>
    <source>
        <strain evidence="1 2">DAOM 194757</strain>
    </source>
</reference>
<name>A0A397UMK9_9GLOM</name>
<dbReference type="Proteomes" id="UP000266673">
    <property type="component" value="Unassembled WGS sequence"/>
</dbReference>
<proteinExistence type="predicted"/>
<dbReference type="OrthoDB" id="3169417at2759"/>
<evidence type="ECO:0000313" key="2">
    <source>
        <dbReference type="Proteomes" id="UP000266673"/>
    </source>
</evidence>
<evidence type="ECO:0000313" key="1">
    <source>
        <dbReference type="EMBL" id="RIB10721.1"/>
    </source>
</evidence>
<dbReference type="EMBL" id="QKWP01001218">
    <property type="protein sequence ID" value="RIB10721.1"/>
    <property type="molecule type" value="Genomic_DNA"/>
</dbReference>